<dbReference type="RefSeq" id="WP_079653755.1">
    <property type="nucleotide sequence ID" value="NZ_LT670846.1"/>
</dbReference>
<dbReference type="AlphaFoldDB" id="A0A1M6RCP0"/>
<organism evidence="1 2">
    <name type="scientific">Thermocrinis minervae</name>
    <dbReference type="NCBI Taxonomy" id="381751"/>
    <lineage>
        <taxon>Bacteria</taxon>
        <taxon>Pseudomonadati</taxon>
        <taxon>Aquificota</taxon>
        <taxon>Aquificia</taxon>
        <taxon>Aquificales</taxon>
        <taxon>Aquificaceae</taxon>
        <taxon>Thermocrinis</taxon>
    </lineage>
</organism>
<reference evidence="1 2" key="1">
    <citation type="submission" date="2016-11" db="EMBL/GenBank/DDBJ databases">
        <authorList>
            <person name="Jaros S."/>
            <person name="Januszkiewicz K."/>
            <person name="Wedrychowicz H."/>
        </authorList>
    </citation>
    <scope>NUCLEOTIDE SEQUENCE [LARGE SCALE GENOMIC DNA]</scope>
    <source>
        <strain evidence="1 2">DSM 19557</strain>
    </source>
</reference>
<protein>
    <submittedName>
        <fullName evidence="1">Uncharacterized protein</fullName>
    </submittedName>
</protein>
<accession>A0A1M6RCP0</accession>
<dbReference type="STRING" id="381751.SAMN05444391_0594"/>
<gene>
    <name evidence="1" type="ORF">SAMN05444391_0594</name>
</gene>
<evidence type="ECO:0000313" key="2">
    <source>
        <dbReference type="Proteomes" id="UP000189810"/>
    </source>
</evidence>
<proteinExistence type="predicted"/>
<dbReference type="EMBL" id="LT670846">
    <property type="protein sequence ID" value="SHK30221.1"/>
    <property type="molecule type" value="Genomic_DNA"/>
</dbReference>
<sequence>MDKKLQEYYRDIPLEELKQKLTRRLSEIPPTMEYVRNLILDAKMLLRILLDPDFDLKEEARRDFVGALLFLIEKKSRLPLIGLWEHYKLLRYVKEKHKDEIERYFSTTKHYIANYF</sequence>
<evidence type="ECO:0000313" key="1">
    <source>
        <dbReference type="EMBL" id="SHK30221.1"/>
    </source>
</evidence>
<keyword evidence="2" id="KW-1185">Reference proteome</keyword>
<dbReference type="OrthoDB" id="9813247at2"/>
<name>A0A1M6RCP0_9AQUI</name>
<dbReference type="Proteomes" id="UP000189810">
    <property type="component" value="Chromosome I"/>
</dbReference>